<dbReference type="PANTHER" id="PTHR43308:SF5">
    <property type="entry name" value="S-LAYER PROTEIN _ PEPTIDOGLYCAN ENDO-BETA-N-ACETYLGLUCOSAMINIDASE"/>
    <property type="match status" value="1"/>
</dbReference>
<organism evidence="2 3">
    <name type="scientific">Paenibacillus baimaensis</name>
    <dbReference type="NCBI Taxonomy" id="2982185"/>
    <lineage>
        <taxon>Bacteria</taxon>
        <taxon>Bacillati</taxon>
        <taxon>Bacillota</taxon>
        <taxon>Bacilli</taxon>
        <taxon>Bacillales</taxon>
        <taxon>Paenibacillaceae</taxon>
        <taxon>Paenibacillus</taxon>
    </lineage>
</organism>
<feature type="domain" description="SLH" evidence="1">
    <location>
        <begin position="724"/>
        <end position="783"/>
    </location>
</feature>
<dbReference type="Pfam" id="PF02368">
    <property type="entry name" value="Big_2"/>
    <property type="match status" value="7"/>
</dbReference>
<feature type="domain" description="SLH" evidence="1">
    <location>
        <begin position="848"/>
        <end position="908"/>
    </location>
</feature>
<dbReference type="PANTHER" id="PTHR43308">
    <property type="entry name" value="OUTER MEMBRANE PROTEIN ALPHA-RELATED"/>
    <property type="match status" value="1"/>
</dbReference>
<keyword evidence="3" id="KW-1185">Reference proteome</keyword>
<dbReference type="RefSeq" id="WP_262686186.1">
    <property type="nucleotide sequence ID" value="NZ_JAOQIO010000094.1"/>
</dbReference>
<dbReference type="SMART" id="SM00635">
    <property type="entry name" value="BID_2"/>
    <property type="match status" value="7"/>
</dbReference>
<dbReference type="PROSITE" id="PS51272">
    <property type="entry name" value="SLH"/>
    <property type="match status" value="3"/>
</dbReference>
<evidence type="ECO:0000313" key="3">
    <source>
        <dbReference type="Proteomes" id="UP001652445"/>
    </source>
</evidence>
<protein>
    <submittedName>
        <fullName evidence="2">Ig-like domain-containing protein</fullName>
    </submittedName>
</protein>
<evidence type="ECO:0000313" key="2">
    <source>
        <dbReference type="EMBL" id="MCU6795138.1"/>
    </source>
</evidence>
<sequence length="914" mass="91814">MKGLLKKSLSTVVIFTLLIISVLPGLAFAAPILVSSVSITNPAATVAMGGTLQMGATVSPPNATNPTLTWSIMPATGNASISSSGLLTPVLPGLVVVKAEANDGSNKGTSVIVTITATNTLVTGITVTSAGNAISLNTGATLQLTATVAPVGATNRAVVWTSSSTALATVSSSGLVKALTTGIVTITATAADGSGILGTIPLSIMQGPVPSTSITITSPVSTVVLGQTLQMTGVVGPANATNKNVNWYTQAGTGTASISNTGLLTGDSLGTVKVYGQPDDAATSAQFVTITVIPAPILVSSILVASLSVTNSVYVGSSVQMLSHALPADASNDSVTWTVAPGTGTATINSTTGSLTGVTTGTVTVTATANDGSGVHNSFVMTVESVNVPVTGLEISSSAVSLMAGNTLQITSAILPINATNKNVVWSVINMTGSATISNTGLLTGVTAGTIEIKALAADGSNTTSSIIGFSITPGSNAPVPATGIVVTSASASVETGKTLQLGTVLTPTNATNQSVAWSVYGNTGTATIDSAGLLTAGLTGDVTVTAATYAGSAIKGTKVITITRVLTTPVTGITVDSDGSVTAMFINRTLTFNATVTPSEASNKDVTWSVINGTGTATITDAGVLTSTAGGTVTVVATAKDGSGVTGSKAITIMYTQSRSSGSSGSGVGPVVTTPTTPTTPTVPVQDPNTPVAAPPVANGLIYPKSDIAALAESIKATIASSKPTQTFRDMINHWSDNSVNVFTQLGILDGYDDGTFKPDASITRGEFATIIVKAFKVKAAETKAPALKDVDNHWSKDDVQKLVDNGIINGYEDGSFKPNANITRAEEVAIIARVADIEKANKVSDTKFNDVGTSWNQVQIQQAAAAGIVSGQSEGTFAPNSSSTRAESLAIVLRTMQLNPDIKTLLQTLGAK</sequence>
<dbReference type="SMART" id="SM00089">
    <property type="entry name" value="PKD"/>
    <property type="match status" value="2"/>
</dbReference>
<reference evidence="2 3" key="1">
    <citation type="submission" date="2022-09" db="EMBL/GenBank/DDBJ databases">
        <authorList>
            <person name="Han X.L."/>
            <person name="Wang Q."/>
            <person name="Lu T."/>
        </authorList>
    </citation>
    <scope>NUCLEOTIDE SEQUENCE [LARGE SCALE GENOMIC DNA]</scope>
    <source>
        <strain evidence="2 3">WQ 127069</strain>
    </source>
</reference>
<dbReference type="Pfam" id="PF00395">
    <property type="entry name" value="SLH"/>
    <property type="match status" value="3"/>
</dbReference>
<dbReference type="SUPFAM" id="SSF49373">
    <property type="entry name" value="Invasin/intimin cell-adhesion fragments"/>
    <property type="match status" value="5"/>
</dbReference>
<dbReference type="InterPro" id="IPR008964">
    <property type="entry name" value="Invasin/intimin_cell_adhesion"/>
</dbReference>
<dbReference type="InterPro" id="IPR022409">
    <property type="entry name" value="PKD/Chitinase_dom"/>
</dbReference>
<dbReference type="InterPro" id="IPR003343">
    <property type="entry name" value="Big_2"/>
</dbReference>
<accession>A0ABT2UKH1</accession>
<gene>
    <name evidence="2" type="ORF">OB236_23810</name>
</gene>
<proteinExistence type="predicted"/>
<dbReference type="Proteomes" id="UP001652445">
    <property type="component" value="Unassembled WGS sequence"/>
</dbReference>
<dbReference type="InterPro" id="IPR001119">
    <property type="entry name" value="SLH_dom"/>
</dbReference>
<name>A0ABT2UKH1_9BACL</name>
<comment type="caution">
    <text evidence="2">The sequence shown here is derived from an EMBL/GenBank/DDBJ whole genome shotgun (WGS) entry which is preliminary data.</text>
</comment>
<feature type="domain" description="SLH" evidence="1">
    <location>
        <begin position="784"/>
        <end position="847"/>
    </location>
</feature>
<dbReference type="EMBL" id="JAOQIO010000094">
    <property type="protein sequence ID" value="MCU6795138.1"/>
    <property type="molecule type" value="Genomic_DNA"/>
</dbReference>
<evidence type="ECO:0000259" key="1">
    <source>
        <dbReference type="PROSITE" id="PS51272"/>
    </source>
</evidence>
<dbReference type="InterPro" id="IPR051465">
    <property type="entry name" value="Cell_Envelope_Struct_Comp"/>
</dbReference>
<dbReference type="Gene3D" id="2.60.40.1080">
    <property type="match status" value="7"/>
</dbReference>